<keyword evidence="1" id="KW-0472">Membrane</keyword>
<gene>
    <name evidence="2" type="ORF">HNP81_000761</name>
</gene>
<keyword evidence="3" id="KW-1185">Reference proteome</keyword>
<evidence type="ECO:0000256" key="1">
    <source>
        <dbReference type="SAM" id="Phobius"/>
    </source>
</evidence>
<dbReference type="NCBIfam" id="TIGR02876">
    <property type="entry name" value="spore_yqfD"/>
    <property type="match status" value="1"/>
</dbReference>
<name>A0ABR6CK96_9BACI</name>
<feature type="transmembrane region" description="Helical" evidence="1">
    <location>
        <begin position="91"/>
        <end position="112"/>
    </location>
</feature>
<dbReference type="RefSeq" id="WP_028391847.1">
    <property type="nucleotide sequence ID" value="NZ_JACJHX010000002.1"/>
</dbReference>
<keyword evidence="1" id="KW-0812">Transmembrane</keyword>
<dbReference type="PIRSF" id="PIRSF029895">
    <property type="entry name" value="SpoIV"/>
    <property type="match status" value="1"/>
</dbReference>
<accession>A0ABR6CK96</accession>
<dbReference type="Pfam" id="PF06898">
    <property type="entry name" value="YqfD"/>
    <property type="match status" value="1"/>
</dbReference>
<keyword evidence="1" id="KW-1133">Transmembrane helix</keyword>
<organism evidence="2 3">
    <name type="scientific">Peribacillus huizhouensis</name>
    <dbReference type="NCBI Taxonomy" id="1501239"/>
    <lineage>
        <taxon>Bacteria</taxon>
        <taxon>Bacillati</taxon>
        <taxon>Bacillota</taxon>
        <taxon>Bacilli</taxon>
        <taxon>Bacillales</taxon>
        <taxon>Bacillaceae</taxon>
        <taxon>Peribacillus</taxon>
    </lineage>
</organism>
<reference evidence="2 3" key="1">
    <citation type="submission" date="2020-08" db="EMBL/GenBank/DDBJ databases">
        <title>Genomic Encyclopedia of Type Strains, Phase IV (KMG-IV): sequencing the most valuable type-strain genomes for metagenomic binning, comparative biology and taxonomic classification.</title>
        <authorList>
            <person name="Goeker M."/>
        </authorList>
    </citation>
    <scope>NUCLEOTIDE SEQUENCE [LARGE SCALE GENOMIC DNA]</scope>
    <source>
        <strain evidence="2 3">DSM 105481</strain>
    </source>
</reference>
<evidence type="ECO:0000313" key="3">
    <source>
        <dbReference type="Proteomes" id="UP000626697"/>
    </source>
</evidence>
<comment type="caution">
    <text evidence="2">The sequence shown here is derived from an EMBL/GenBank/DDBJ whole genome shotgun (WGS) entry which is preliminary data.</text>
</comment>
<protein>
    <recommendedName>
        <fullName evidence="4">Sporulation protein YqfD</fullName>
    </recommendedName>
</protein>
<sequence>MKNQWTNLYTGFVEVKASGKGTERLINELIRQGVSVWDIRRTAPGILIFCMDVKEISNLRKAVRKNECKVTFIKGSGGPFFLKRLIKNSGFVIGFLAFLITIFVLSNMVWGIEVHEASPDTEHAIRKELDKMGIKKGKLQFLLLDVDEIQRRLGDKIDVLTWVGVDLKGTTYHFRVVEKETPEEVKTYSPQHLVAKKKAVIKKMLVEKGKPIVSINDYVTKGQLLVSGLIGKEDQPQLVPAIGEVFGETWYKATVEVPLKTNFSVFNGDESTKHYISIGDLSIPIWGFKNPDYPAYETETTSRPFLFLQWKLPISYKTETLRSKEDLIREYTKSEAMKEAKKMAKVSLEKELPEDGEIIGEKVLHLGIDNGKVKLSIHYQVIENIAIGKPIIQGD</sequence>
<dbReference type="InterPro" id="IPR010690">
    <property type="entry name" value="YqfD"/>
</dbReference>
<proteinExistence type="predicted"/>
<dbReference type="Proteomes" id="UP000626697">
    <property type="component" value="Unassembled WGS sequence"/>
</dbReference>
<dbReference type="EMBL" id="JACJHX010000002">
    <property type="protein sequence ID" value="MBA9025478.1"/>
    <property type="molecule type" value="Genomic_DNA"/>
</dbReference>
<evidence type="ECO:0008006" key="4">
    <source>
        <dbReference type="Google" id="ProtNLM"/>
    </source>
</evidence>
<evidence type="ECO:0000313" key="2">
    <source>
        <dbReference type="EMBL" id="MBA9025478.1"/>
    </source>
</evidence>